<accession>A0A2T7NDG7</accession>
<keyword evidence="9" id="KW-1185">Reference proteome</keyword>
<dbReference type="InterPro" id="IPR005016">
    <property type="entry name" value="TDE1/TMS"/>
</dbReference>
<dbReference type="EMBL" id="PZQS01000013">
    <property type="protein sequence ID" value="PVD19214.1"/>
    <property type="molecule type" value="Genomic_DNA"/>
</dbReference>
<keyword evidence="4 7" id="KW-1133">Transmembrane helix</keyword>
<evidence type="ECO:0000313" key="8">
    <source>
        <dbReference type="EMBL" id="PVD19214.1"/>
    </source>
</evidence>
<comment type="subcellular location">
    <subcellularLocation>
        <location evidence="1">Membrane</location>
        <topology evidence="1">Multi-pass membrane protein</topology>
    </subcellularLocation>
</comment>
<keyword evidence="3 7" id="KW-0812">Transmembrane</keyword>
<organism evidence="8 9">
    <name type="scientific">Pomacea canaliculata</name>
    <name type="common">Golden apple snail</name>
    <dbReference type="NCBI Taxonomy" id="400727"/>
    <lineage>
        <taxon>Eukaryota</taxon>
        <taxon>Metazoa</taxon>
        <taxon>Spiralia</taxon>
        <taxon>Lophotrochozoa</taxon>
        <taxon>Mollusca</taxon>
        <taxon>Gastropoda</taxon>
        <taxon>Caenogastropoda</taxon>
        <taxon>Architaenioglossa</taxon>
        <taxon>Ampullarioidea</taxon>
        <taxon>Ampullariidae</taxon>
        <taxon>Pomacea</taxon>
    </lineage>
</organism>
<feature type="transmembrane region" description="Helical" evidence="7">
    <location>
        <begin position="312"/>
        <end position="330"/>
    </location>
</feature>
<evidence type="ECO:0000256" key="2">
    <source>
        <dbReference type="ARBA" id="ARBA00006665"/>
    </source>
</evidence>
<feature type="region of interest" description="Disordered" evidence="6">
    <location>
        <begin position="477"/>
        <end position="620"/>
    </location>
</feature>
<evidence type="ECO:0000313" key="9">
    <source>
        <dbReference type="Proteomes" id="UP000245119"/>
    </source>
</evidence>
<sequence length="620" mass="68230">MRKVGSSCRLAFEGAGCLKMGCCTSQLACCCGPASCGLCCSCLPEIRESTGTRVMYTVFLSLGFIIQCLMLVPQVHQLISDNIMGFNTTCLALSAGENCSLLIGYQAVYRMSFGIVAFFFIMMLLTPCVPSSNHWRASIQNGVGRRYGKRNTFGCIGNDRGVRHYFYIVAILGMALLVYYYAVADCTTNRIFLGINAGLCILLSLLTILPCIQKRNPNAGLLQASVITMYVVYLTWSALTSEPPEEIENIIDTLKALAGSQQGHTVVAATAATVPLVAPSMPLVANGNNQLKIHNVSYKCRPDPGFPEGDRIAAYAGVCITFIMAVYASLRTSNQAHKLGLRKKDSWACCCCVIKKRDNPSLLGGQRVIYNEAEGVKYPYAFFHFVFCLAAFYIMMQLTNWYRPAESDLNNFGLNWAAVWVKMASSWVCVVIYLWTLVFPRLCFGRNLTFIQNPQPEEMRMNTLDDEQENTIDGIRTEPGHVYRSSSSHQLRSPADIHQSHESLGGKAKAGGQRTPVPRPRLHSSQESLGAKGKSSAQSRSRSPAPKPRPRSGDIHLSQESLSGKRKSSDHARSRSPAPKPRSKSNDVHQSQESLSGKGKPSVQPRSKSPAVRPRTVFKE</sequence>
<feature type="transmembrane region" description="Helical" evidence="7">
    <location>
        <begin position="190"/>
        <end position="209"/>
    </location>
</feature>
<evidence type="ECO:0000256" key="3">
    <source>
        <dbReference type="ARBA" id="ARBA00022692"/>
    </source>
</evidence>
<dbReference type="OrthoDB" id="5963193at2759"/>
<dbReference type="PANTHER" id="PTHR10383:SF9">
    <property type="entry name" value="SERINE INCORPORATOR, ISOFORM F"/>
    <property type="match status" value="1"/>
</dbReference>
<evidence type="ECO:0000256" key="1">
    <source>
        <dbReference type="ARBA" id="ARBA00004141"/>
    </source>
</evidence>
<evidence type="ECO:0000256" key="7">
    <source>
        <dbReference type="SAM" id="Phobius"/>
    </source>
</evidence>
<feature type="transmembrane region" description="Helical" evidence="7">
    <location>
        <begin position="416"/>
        <end position="438"/>
    </location>
</feature>
<name>A0A2T7NDG7_POMCA</name>
<comment type="similarity">
    <text evidence="2">Belongs to the TDE1 family.</text>
</comment>
<evidence type="ECO:0000256" key="4">
    <source>
        <dbReference type="ARBA" id="ARBA00022989"/>
    </source>
</evidence>
<feature type="transmembrane region" description="Helical" evidence="7">
    <location>
        <begin position="54"/>
        <end position="72"/>
    </location>
</feature>
<evidence type="ECO:0000256" key="5">
    <source>
        <dbReference type="ARBA" id="ARBA00023136"/>
    </source>
</evidence>
<feature type="transmembrane region" description="Helical" evidence="7">
    <location>
        <begin position="378"/>
        <end position="396"/>
    </location>
</feature>
<gene>
    <name evidence="8" type="ORF">C0Q70_19699</name>
</gene>
<feature type="transmembrane region" description="Helical" evidence="7">
    <location>
        <begin position="165"/>
        <end position="184"/>
    </location>
</feature>
<dbReference type="GO" id="GO:0016020">
    <property type="term" value="C:membrane"/>
    <property type="evidence" value="ECO:0007669"/>
    <property type="project" value="UniProtKB-SubCell"/>
</dbReference>
<dbReference type="Proteomes" id="UP000245119">
    <property type="component" value="Linkage Group LG13"/>
</dbReference>
<keyword evidence="5 7" id="KW-0472">Membrane</keyword>
<feature type="transmembrane region" description="Helical" evidence="7">
    <location>
        <begin position="107"/>
        <end position="126"/>
    </location>
</feature>
<dbReference type="PANTHER" id="PTHR10383">
    <property type="entry name" value="SERINE INCORPORATOR"/>
    <property type="match status" value="1"/>
</dbReference>
<dbReference type="AlphaFoldDB" id="A0A2T7NDG7"/>
<feature type="transmembrane region" description="Helical" evidence="7">
    <location>
        <begin position="221"/>
        <end position="239"/>
    </location>
</feature>
<comment type="caution">
    <text evidence="8">The sequence shown here is derived from an EMBL/GenBank/DDBJ whole genome shotgun (WGS) entry which is preliminary data.</text>
</comment>
<dbReference type="Pfam" id="PF03348">
    <property type="entry name" value="Serinc"/>
    <property type="match status" value="2"/>
</dbReference>
<feature type="compositionally biased region" description="Low complexity" evidence="6">
    <location>
        <begin position="530"/>
        <end position="544"/>
    </location>
</feature>
<protein>
    <submittedName>
        <fullName evidence="8">Uncharacterized protein</fullName>
    </submittedName>
</protein>
<reference evidence="8 9" key="1">
    <citation type="submission" date="2018-04" db="EMBL/GenBank/DDBJ databases">
        <title>The genome of golden apple snail Pomacea canaliculata provides insight into stress tolerance and invasive adaptation.</title>
        <authorList>
            <person name="Liu C."/>
            <person name="Liu B."/>
            <person name="Ren Y."/>
            <person name="Zhang Y."/>
            <person name="Wang H."/>
            <person name="Li S."/>
            <person name="Jiang F."/>
            <person name="Yin L."/>
            <person name="Zhang G."/>
            <person name="Qian W."/>
            <person name="Fan W."/>
        </authorList>
    </citation>
    <scope>NUCLEOTIDE SEQUENCE [LARGE SCALE GENOMIC DNA]</scope>
    <source>
        <strain evidence="8">SZHN2017</strain>
        <tissue evidence="8">Muscle</tissue>
    </source>
</reference>
<evidence type="ECO:0000256" key="6">
    <source>
        <dbReference type="SAM" id="MobiDB-lite"/>
    </source>
</evidence>
<proteinExistence type="inferred from homology"/>